<dbReference type="EMBL" id="KI669579">
    <property type="protein sequence ID" value="ETN11241.1"/>
    <property type="molecule type" value="Genomic_DNA"/>
</dbReference>
<dbReference type="GeneID" id="20179827"/>
<evidence type="ECO:0000256" key="1">
    <source>
        <dbReference type="SAM" id="MobiDB-lite"/>
    </source>
</evidence>
<feature type="compositionally biased region" description="Basic residues" evidence="1">
    <location>
        <begin position="185"/>
        <end position="214"/>
    </location>
</feature>
<evidence type="ECO:0000313" key="2">
    <source>
        <dbReference type="EMBL" id="ETN11241.1"/>
    </source>
</evidence>
<protein>
    <submittedName>
        <fullName evidence="2">Uncharacterized protein</fullName>
    </submittedName>
</protein>
<dbReference type="VEuPathDB" id="FungiDB:PPTG_10182"/>
<dbReference type="AlphaFoldDB" id="W2QEF5"/>
<reference evidence="3" key="1">
    <citation type="submission" date="2011-12" db="EMBL/GenBank/DDBJ databases">
        <authorList>
            <consortium name="The Broad Institute Genome Sequencing Platform"/>
            <person name="Russ C."/>
            <person name="Tyler B."/>
            <person name="Panabieres F."/>
            <person name="Shan W."/>
            <person name="Tripathy S."/>
            <person name="Grunwald N."/>
            <person name="Machado M."/>
            <person name="Young S.K."/>
            <person name="Zeng Q."/>
            <person name="Gargeya S."/>
            <person name="Fitzgerald M."/>
            <person name="Haas B."/>
            <person name="Abouelleil A."/>
            <person name="Alvarado L."/>
            <person name="Arachchi H.M."/>
            <person name="Berlin A."/>
            <person name="Chapman S.B."/>
            <person name="Gearin G."/>
            <person name="Goldberg J."/>
            <person name="Griggs A."/>
            <person name="Gujja S."/>
            <person name="Hansen M."/>
            <person name="Heiman D."/>
            <person name="Howarth C."/>
            <person name="Larimer J."/>
            <person name="Lui A."/>
            <person name="MacDonald P.J.P."/>
            <person name="McCowen C."/>
            <person name="Montmayeur A."/>
            <person name="Murphy C."/>
            <person name="Neiman D."/>
            <person name="Pearson M."/>
            <person name="Priest M."/>
            <person name="Roberts A."/>
            <person name="Saif S."/>
            <person name="Shea T."/>
            <person name="Sisk P."/>
            <person name="Stolte C."/>
            <person name="Sykes S."/>
            <person name="Wortman J."/>
            <person name="Nusbaum C."/>
            <person name="Birren B."/>
        </authorList>
    </citation>
    <scope>NUCLEOTIDE SEQUENCE [LARGE SCALE GENOMIC DNA]</scope>
    <source>
        <strain evidence="3">INRA-310</strain>
    </source>
</reference>
<reference evidence="2 3" key="2">
    <citation type="submission" date="2013-11" db="EMBL/GenBank/DDBJ databases">
        <title>The Genome Sequence of Phytophthora parasitica INRA-310.</title>
        <authorList>
            <consortium name="The Broad Institute Genomics Platform"/>
            <person name="Russ C."/>
            <person name="Tyler B."/>
            <person name="Panabieres F."/>
            <person name="Shan W."/>
            <person name="Tripathy S."/>
            <person name="Grunwald N."/>
            <person name="Machado M."/>
            <person name="Johnson C.S."/>
            <person name="Arredondo F."/>
            <person name="Hong C."/>
            <person name="Coffey M."/>
            <person name="Young S.K."/>
            <person name="Zeng Q."/>
            <person name="Gargeya S."/>
            <person name="Fitzgerald M."/>
            <person name="Abouelleil A."/>
            <person name="Alvarado L."/>
            <person name="Chapman S.B."/>
            <person name="Gainer-Dewar J."/>
            <person name="Goldberg J."/>
            <person name="Griggs A."/>
            <person name="Gujja S."/>
            <person name="Hansen M."/>
            <person name="Howarth C."/>
            <person name="Imamovic A."/>
            <person name="Ireland A."/>
            <person name="Larimer J."/>
            <person name="McCowan C."/>
            <person name="Murphy C."/>
            <person name="Pearson M."/>
            <person name="Poon T.W."/>
            <person name="Priest M."/>
            <person name="Roberts A."/>
            <person name="Saif S."/>
            <person name="Shea T."/>
            <person name="Sykes S."/>
            <person name="Wortman J."/>
            <person name="Nusbaum C."/>
            <person name="Birren B."/>
        </authorList>
    </citation>
    <scope>NUCLEOTIDE SEQUENCE [LARGE SCALE GENOMIC DNA]</scope>
    <source>
        <strain evidence="2 3">INRA-310</strain>
    </source>
</reference>
<dbReference type="Proteomes" id="UP000018817">
    <property type="component" value="Unassembled WGS sequence"/>
</dbReference>
<accession>W2QEF5</accession>
<dbReference type="OrthoDB" id="116757at2759"/>
<organism evidence="2 3">
    <name type="scientific">Phytophthora nicotianae (strain INRA-310)</name>
    <name type="common">Phytophthora parasitica</name>
    <dbReference type="NCBI Taxonomy" id="761204"/>
    <lineage>
        <taxon>Eukaryota</taxon>
        <taxon>Sar</taxon>
        <taxon>Stramenopiles</taxon>
        <taxon>Oomycota</taxon>
        <taxon>Peronosporomycetes</taxon>
        <taxon>Peronosporales</taxon>
        <taxon>Peronosporaceae</taxon>
        <taxon>Phytophthora</taxon>
    </lineage>
</organism>
<dbReference type="RefSeq" id="XP_008903059.1">
    <property type="nucleotide sequence ID" value="XM_008904811.1"/>
</dbReference>
<gene>
    <name evidence="2" type="ORF">PPTG_10182</name>
</gene>
<proteinExistence type="predicted"/>
<evidence type="ECO:0000313" key="3">
    <source>
        <dbReference type="Proteomes" id="UP000018817"/>
    </source>
</evidence>
<feature type="region of interest" description="Disordered" evidence="1">
    <location>
        <begin position="162"/>
        <end position="257"/>
    </location>
</feature>
<name>W2QEF5_PHYN3</name>
<sequence>MDSELRTWDLYELSGAVNPDTLEAMKALFRRFRGLRQKGIEGVEYGALQESWCAFVRRWNRMKEAGADFVAWLNHREAAIEEHSLSELRHRICGFTYHDVHRMCYVHVAEGCDSCLRPRPTEEEWRAHIVERPLGEDEKSWIQRYRRSLSEFARSVNIAGSRWRRPQRSRSPPMHRGIAVGNTHSRSRSRSRGRLHRRSHSPARGRRSQSRSHSFRPDYWTRQASSRSLEQRPEHPGGDWIAAPTYRPSEISQASEP</sequence>